<evidence type="ECO:0000313" key="2">
    <source>
        <dbReference type="EMBL" id="CAA9323464.1"/>
    </source>
</evidence>
<proteinExistence type="predicted"/>
<name>A0A6J4L698_9ACTN</name>
<accession>A0A6J4L698</accession>
<dbReference type="AlphaFoldDB" id="A0A6J4L698"/>
<feature type="compositionally biased region" description="Low complexity" evidence="1">
    <location>
        <begin position="145"/>
        <end position="160"/>
    </location>
</feature>
<feature type="compositionally biased region" description="Basic residues" evidence="1">
    <location>
        <begin position="88"/>
        <end position="99"/>
    </location>
</feature>
<feature type="compositionally biased region" description="Basic residues" evidence="1">
    <location>
        <begin position="161"/>
        <end position="171"/>
    </location>
</feature>
<feature type="non-terminal residue" evidence="2">
    <location>
        <position position="171"/>
    </location>
</feature>
<feature type="non-terminal residue" evidence="2">
    <location>
        <position position="1"/>
    </location>
</feature>
<organism evidence="2">
    <name type="scientific">uncultured Frankineae bacterium</name>
    <dbReference type="NCBI Taxonomy" id="437475"/>
    <lineage>
        <taxon>Bacteria</taxon>
        <taxon>Bacillati</taxon>
        <taxon>Actinomycetota</taxon>
        <taxon>Actinomycetes</taxon>
        <taxon>Frankiales</taxon>
        <taxon>environmental samples</taxon>
    </lineage>
</organism>
<gene>
    <name evidence="2" type="ORF">AVDCRST_MAG16-911</name>
</gene>
<dbReference type="EMBL" id="CADCUE010000074">
    <property type="protein sequence ID" value="CAA9323464.1"/>
    <property type="molecule type" value="Genomic_DNA"/>
</dbReference>
<protein>
    <submittedName>
        <fullName evidence="2">Uncharacterized protein</fullName>
    </submittedName>
</protein>
<evidence type="ECO:0000256" key="1">
    <source>
        <dbReference type="SAM" id="MobiDB-lite"/>
    </source>
</evidence>
<feature type="region of interest" description="Disordered" evidence="1">
    <location>
        <begin position="1"/>
        <end position="171"/>
    </location>
</feature>
<feature type="compositionally biased region" description="Basic residues" evidence="1">
    <location>
        <begin position="106"/>
        <end position="134"/>
    </location>
</feature>
<feature type="compositionally biased region" description="Low complexity" evidence="1">
    <location>
        <begin position="65"/>
        <end position="76"/>
    </location>
</feature>
<sequence length="171" mass="18566">AARLADLARHEPRRAQRRPGPAGGLPRDDGEGMGAGARLHRRLAGRPRPAAALHGVRRAHPPRPGRAGRPLAARVGAVRRRAPDRPRTRCVRRVARRRAAREPLRRHGAGRHGRRDTGAARRRRGLLRPRHVPHPARGAGGSGLGRRAAAGRLPALLRAQAHPHRGPGVRL</sequence>
<feature type="compositionally biased region" description="Basic and acidic residues" evidence="1">
    <location>
        <begin position="1"/>
        <end position="14"/>
    </location>
</feature>
<reference evidence="2" key="1">
    <citation type="submission" date="2020-02" db="EMBL/GenBank/DDBJ databases">
        <authorList>
            <person name="Meier V. D."/>
        </authorList>
    </citation>
    <scope>NUCLEOTIDE SEQUENCE</scope>
    <source>
        <strain evidence="2">AVDCRST_MAG16</strain>
    </source>
</reference>